<dbReference type="EMBL" id="CP019312">
    <property type="protein sequence ID" value="APX11230.1"/>
    <property type="molecule type" value="Genomic_DNA"/>
</dbReference>
<reference evidence="1 2" key="1">
    <citation type="submission" date="2017-01" db="EMBL/GenBank/DDBJ databases">
        <title>Complete genome of Tateyamaria omphalii DOK1-4 isolated from seawater in Dokdo.</title>
        <authorList>
            <person name="Kim J.H."/>
            <person name="Chi W.-J."/>
        </authorList>
    </citation>
    <scope>NUCLEOTIDE SEQUENCE [LARGE SCALE GENOMIC DNA]</scope>
    <source>
        <strain evidence="1 2">DOK1-4</strain>
    </source>
</reference>
<dbReference type="Proteomes" id="UP000186336">
    <property type="component" value="Chromosome"/>
</dbReference>
<organism evidence="1 2">
    <name type="scientific">Tateyamaria omphalii</name>
    <dbReference type="NCBI Taxonomy" id="299262"/>
    <lineage>
        <taxon>Bacteria</taxon>
        <taxon>Pseudomonadati</taxon>
        <taxon>Pseudomonadota</taxon>
        <taxon>Alphaproteobacteria</taxon>
        <taxon>Rhodobacterales</taxon>
        <taxon>Roseobacteraceae</taxon>
        <taxon>Tateyamaria</taxon>
    </lineage>
</organism>
<name>A0A1P8MT23_9RHOB</name>
<accession>A0A1P8MT23</accession>
<evidence type="ECO:0000313" key="2">
    <source>
        <dbReference type="Proteomes" id="UP000186336"/>
    </source>
</evidence>
<dbReference type="AlphaFoldDB" id="A0A1P8MT23"/>
<evidence type="ECO:0000313" key="1">
    <source>
        <dbReference type="EMBL" id="APX11230.1"/>
    </source>
</evidence>
<gene>
    <name evidence="1" type="ORF">BWR18_05665</name>
</gene>
<proteinExistence type="predicted"/>
<sequence>MGGRLAFDAQSAAAKMAVVPVYCADRVFAGSGGPCAGEANVDVIAMCTPPQSWLSRDLFNSNSVAFGWCGRLGGIRTSV</sequence>
<dbReference type="STRING" id="299262.BWR18_05665"/>
<keyword evidence="2" id="KW-1185">Reference proteome</keyword>
<dbReference type="KEGG" id="tom:BWR18_05665"/>
<protein>
    <submittedName>
        <fullName evidence="1">Uncharacterized protein</fullName>
    </submittedName>
</protein>